<keyword evidence="9 11" id="KW-0472">Membrane</keyword>
<keyword evidence="6 11" id="KW-0375">Hydrogen ion transport</keyword>
<keyword evidence="13" id="KW-0175">Coiled coil</keyword>
<dbReference type="PANTHER" id="PTHR33445">
    <property type="entry name" value="ATP SYNTHASE SUBUNIT B', CHLOROPLASTIC"/>
    <property type="match status" value="1"/>
</dbReference>
<dbReference type="InterPro" id="IPR002146">
    <property type="entry name" value="ATP_synth_b/b'su_bac/chlpt"/>
</dbReference>
<keyword evidence="7 11" id="KW-1133">Transmembrane helix</keyword>
<keyword evidence="11" id="KW-0066">ATP synthesis</keyword>
<evidence type="ECO:0000313" key="14">
    <source>
        <dbReference type="EMBL" id="QBX88466.1"/>
    </source>
</evidence>
<dbReference type="CDD" id="cd06503">
    <property type="entry name" value="ATP-synt_Fo_b"/>
    <property type="match status" value="1"/>
</dbReference>
<proteinExistence type="inferred from homology"/>
<dbReference type="Pfam" id="PF00430">
    <property type="entry name" value="ATP-synt_B"/>
    <property type="match status" value="1"/>
</dbReference>
<sequence>MINFFNISSAETLSSKAEGGLFDFNATLPLMALQFLLLMVMLNIIFYKPVAKILDERDEYIRNSLTTASAALKKAEELTIEYENKLSSARKEAQELIRTSQKEAQEVVLNKVKDAQKEAELLIAEASQQLILQKQDAIKTLENQVQTLSDQIKAKLLNNQSLV</sequence>
<name>A0A4D6BKB2_9FLOR</name>
<keyword evidence="8 11" id="KW-0406">Ion transport</keyword>
<dbReference type="GO" id="GO:0046961">
    <property type="term" value="F:proton-transporting ATPase activity, rotational mechanism"/>
    <property type="evidence" value="ECO:0007669"/>
    <property type="project" value="TreeGrafter"/>
</dbReference>
<evidence type="ECO:0000256" key="9">
    <source>
        <dbReference type="ARBA" id="ARBA00023136"/>
    </source>
</evidence>
<dbReference type="GO" id="GO:0045259">
    <property type="term" value="C:proton-transporting ATP synthase complex"/>
    <property type="evidence" value="ECO:0007669"/>
    <property type="project" value="UniProtKB-KW"/>
</dbReference>
<keyword evidence="3 11" id="KW-0813">Transport</keyword>
<evidence type="ECO:0000256" key="7">
    <source>
        <dbReference type="ARBA" id="ARBA00022989"/>
    </source>
</evidence>
<reference evidence="14" key="1">
    <citation type="journal article" date="2019" name="Phycologia">
        <title>Chloroplast and mitochondrial genomes of Balbiania investiens (Balbianiales, Nemaliophycidae).</title>
        <authorList>
            <person name="Evans J.R."/>
            <person name="StAmour N."/>
            <person name="Verbruggen H."/>
            <person name="Salomaki E.D."/>
            <person name="Vis M.L."/>
        </authorList>
    </citation>
    <scope>NUCLEOTIDE SEQUENCE</scope>
</reference>
<keyword evidence="11" id="KW-1003">Cell membrane</keyword>
<comment type="similarity">
    <text evidence="2 11 12">Belongs to the ATPase B chain family.</text>
</comment>
<comment type="subcellular location">
    <subcellularLocation>
        <location evidence="11">Cell membrane</location>
        <topology evidence="11">Single-pass membrane protein</topology>
    </subcellularLocation>
    <subcellularLocation>
        <location evidence="1">Membrane</location>
        <topology evidence="1">Single-pass membrane protein</topology>
    </subcellularLocation>
</comment>
<dbReference type="RefSeq" id="YP_009628683.1">
    <property type="nucleotide sequence ID" value="NC_042170.1"/>
</dbReference>
<dbReference type="HAMAP" id="MF_01398">
    <property type="entry name" value="ATP_synth_b_bprime"/>
    <property type="match status" value="1"/>
</dbReference>
<keyword evidence="14" id="KW-0934">Plastid</keyword>
<comment type="function">
    <text evidence="10 11">F(1)F(0) ATP synthase produces ATP from ADP in the presence of a proton or sodium gradient. F-type ATPases consist of two structural domains, F(1) containing the extramembraneous catalytic core and F(0) containing the membrane proton channel, linked together by a central stalk and a peripheral stalk. During catalysis, ATP synthesis in the catalytic domain of F(1) is coupled via a rotary mechanism of the central stalk subunits to proton translocation.</text>
</comment>
<comment type="subunit">
    <text evidence="11">F-type ATPases have 2 components, F(1) - the catalytic core - and F(0) - the membrane proton channel. F(1) has five subunits: alpha(3), beta(3), gamma(1), delta(1), epsilon(1). F(0) has four main subunits: a(1), b(1), b'(1) and c(10-14). The alpha and beta chains form an alternating ring which encloses part of the gamma chain. F(1) is attached to F(0) by a central stalk formed by the gamma and epsilon chains, while a peripheral stalk is formed by the delta, b and b' chains.</text>
</comment>
<evidence type="ECO:0000256" key="3">
    <source>
        <dbReference type="ARBA" id="ARBA00022448"/>
    </source>
</evidence>
<evidence type="ECO:0000256" key="10">
    <source>
        <dbReference type="ARBA" id="ARBA00025198"/>
    </source>
</evidence>
<comment type="function">
    <text evidence="11">Component of the F(0) channel, it forms part of the peripheral stalk, linking F(1) to F(0). The b'-subunit is a diverged and duplicated form of b found in plants and photosynthetic bacteria.</text>
</comment>
<evidence type="ECO:0000256" key="6">
    <source>
        <dbReference type="ARBA" id="ARBA00022781"/>
    </source>
</evidence>
<dbReference type="HAMAP" id="MF_01399">
    <property type="entry name" value="ATP_synth_bprime"/>
    <property type="match status" value="1"/>
</dbReference>
<gene>
    <name evidence="11 14" type="primary">atpG</name>
    <name evidence="11" type="synonym">atpF2</name>
</gene>
<evidence type="ECO:0000256" key="13">
    <source>
        <dbReference type="SAM" id="Coils"/>
    </source>
</evidence>
<keyword evidence="5 11" id="KW-0812">Transmembrane</keyword>
<dbReference type="AlphaFoldDB" id="A0A4D6BKB2"/>
<keyword evidence="4 11" id="KW-0138">CF(0)</keyword>
<dbReference type="GO" id="GO:0046933">
    <property type="term" value="F:proton-transporting ATP synthase activity, rotational mechanism"/>
    <property type="evidence" value="ECO:0007669"/>
    <property type="project" value="UniProtKB-UniRule"/>
</dbReference>
<organism evidence="14">
    <name type="scientific">Acrochaetium secundatum</name>
    <dbReference type="NCBI Taxonomy" id="209631"/>
    <lineage>
        <taxon>Eukaryota</taxon>
        <taxon>Rhodophyta</taxon>
        <taxon>Florideophyceae</taxon>
        <taxon>Nemaliophycidae</taxon>
        <taxon>Acrochaetiales</taxon>
        <taxon>Acrochaetiaceae</taxon>
        <taxon>Acrochaetium</taxon>
    </lineage>
</organism>
<dbReference type="GeneID" id="40138584"/>
<accession>A0A4D6BKB2</accession>
<dbReference type="EMBL" id="MH026107">
    <property type="protein sequence ID" value="QBX88466.1"/>
    <property type="molecule type" value="Genomic_DNA"/>
</dbReference>
<dbReference type="NCBIfam" id="NF005607">
    <property type="entry name" value="PRK07353.1"/>
    <property type="match status" value="1"/>
</dbReference>
<evidence type="ECO:0000256" key="2">
    <source>
        <dbReference type="ARBA" id="ARBA00005513"/>
    </source>
</evidence>
<evidence type="ECO:0000256" key="12">
    <source>
        <dbReference type="RuleBase" id="RU003848"/>
    </source>
</evidence>
<evidence type="ECO:0000256" key="4">
    <source>
        <dbReference type="ARBA" id="ARBA00022547"/>
    </source>
</evidence>
<dbReference type="InterPro" id="IPR050059">
    <property type="entry name" value="ATP_synthase_B_chain"/>
</dbReference>
<feature type="coiled-coil region" evidence="13">
    <location>
        <begin position="72"/>
        <end position="158"/>
    </location>
</feature>
<dbReference type="GO" id="GO:0005886">
    <property type="term" value="C:plasma membrane"/>
    <property type="evidence" value="ECO:0007669"/>
    <property type="project" value="UniProtKB-SubCell"/>
</dbReference>
<evidence type="ECO:0000256" key="11">
    <source>
        <dbReference type="HAMAP-Rule" id="MF_01399"/>
    </source>
</evidence>
<evidence type="ECO:0000256" key="8">
    <source>
        <dbReference type="ARBA" id="ARBA00023065"/>
    </source>
</evidence>
<protein>
    <submittedName>
        <fullName evidence="14">ATP synthase CF0 subunit II</fullName>
    </submittedName>
</protein>
<evidence type="ECO:0000256" key="1">
    <source>
        <dbReference type="ARBA" id="ARBA00004167"/>
    </source>
</evidence>
<dbReference type="PANTHER" id="PTHR33445:SF2">
    <property type="entry name" value="ATP SYNTHASE SUBUNIT B', CHLOROPLASTIC"/>
    <property type="match status" value="1"/>
</dbReference>
<geneLocation type="plastid" evidence="14"/>
<dbReference type="Gene3D" id="6.10.250.1580">
    <property type="match status" value="1"/>
</dbReference>
<feature type="transmembrane region" description="Helical" evidence="11">
    <location>
        <begin position="26"/>
        <end position="47"/>
    </location>
</feature>
<dbReference type="InterPro" id="IPR034679">
    <property type="entry name" value="ATP_synth_b"/>
</dbReference>
<evidence type="ECO:0000256" key="5">
    <source>
        <dbReference type="ARBA" id="ARBA00022692"/>
    </source>
</evidence>